<feature type="compositionally biased region" description="Low complexity" evidence="12">
    <location>
        <begin position="342"/>
        <end position="362"/>
    </location>
</feature>
<dbReference type="InterPro" id="IPR050108">
    <property type="entry name" value="CDK"/>
</dbReference>
<dbReference type="InterPro" id="IPR017441">
    <property type="entry name" value="Protein_kinase_ATP_BS"/>
</dbReference>
<name>A0A8J4CL75_9CHLO</name>
<evidence type="ECO:0000256" key="12">
    <source>
        <dbReference type="SAM" id="MobiDB-lite"/>
    </source>
</evidence>
<dbReference type="PROSITE" id="PS00108">
    <property type="entry name" value="PROTEIN_KINASE_ST"/>
    <property type="match status" value="1"/>
</dbReference>
<keyword evidence="4" id="KW-0808">Transferase</keyword>
<dbReference type="Gene3D" id="3.30.200.20">
    <property type="entry name" value="Phosphorylase Kinase, domain 1"/>
    <property type="match status" value="1"/>
</dbReference>
<dbReference type="Gene3D" id="1.10.510.10">
    <property type="entry name" value="Transferase(Phosphotransferase) domain 1"/>
    <property type="match status" value="1"/>
</dbReference>
<organism evidence="14 16">
    <name type="scientific">Volvox reticuliferus</name>
    <dbReference type="NCBI Taxonomy" id="1737510"/>
    <lineage>
        <taxon>Eukaryota</taxon>
        <taxon>Viridiplantae</taxon>
        <taxon>Chlorophyta</taxon>
        <taxon>core chlorophytes</taxon>
        <taxon>Chlorophyceae</taxon>
        <taxon>CS clade</taxon>
        <taxon>Chlamydomonadales</taxon>
        <taxon>Volvocaceae</taxon>
        <taxon>Volvox</taxon>
    </lineage>
</organism>
<dbReference type="FunFam" id="3.30.200.20:FF:001221">
    <property type="entry name" value="Cyclin dependent kinase"/>
    <property type="match status" value="1"/>
</dbReference>
<dbReference type="InterPro" id="IPR011009">
    <property type="entry name" value="Kinase-like_dom_sf"/>
</dbReference>
<evidence type="ECO:0000313" key="16">
    <source>
        <dbReference type="Proteomes" id="UP000747110"/>
    </source>
</evidence>
<dbReference type="PANTHER" id="PTHR24056:SF171">
    <property type="entry name" value="CYCLIN-DEPENDENT KINASE 20"/>
    <property type="match status" value="1"/>
</dbReference>
<keyword evidence="3 11" id="KW-0723">Serine/threonine-protein kinase</keyword>
<dbReference type="PROSITE" id="PS50011">
    <property type="entry name" value="PROTEIN_KINASE_DOM"/>
    <property type="match status" value="1"/>
</dbReference>
<dbReference type="GO" id="GO:0005634">
    <property type="term" value="C:nucleus"/>
    <property type="evidence" value="ECO:0007669"/>
    <property type="project" value="TreeGrafter"/>
</dbReference>
<dbReference type="FunFam" id="1.10.510.10:FF:002289">
    <property type="match status" value="1"/>
</dbReference>
<dbReference type="EMBL" id="BNCP01000030">
    <property type="protein sequence ID" value="GIL84594.1"/>
    <property type="molecule type" value="Genomic_DNA"/>
</dbReference>
<comment type="catalytic activity">
    <reaction evidence="9">
        <text>L-seryl-[protein] + ATP = O-phospho-L-seryl-[protein] + ADP + H(+)</text>
        <dbReference type="Rhea" id="RHEA:17989"/>
        <dbReference type="Rhea" id="RHEA-COMP:9863"/>
        <dbReference type="Rhea" id="RHEA-COMP:11604"/>
        <dbReference type="ChEBI" id="CHEBI:15378"/>
        <dbReference type="ChEBI" id="CHEBI:29999"/>
        <dbReference type="ChEBI" id="CHEBI:30616"/>
        <dbReference type="ChEBI" id="CHEBI:83421"/>
        <dbReference type="ChEBI" id="CHEBI:456216"/>
        <dbReference type="EC" id="2.7.11.22"/>
    </reaction>
</comment>
<dbReference type="SUPFAM" id="SSF56112">
    <property type="entry name" value="Protein kinase-like (PK-like)"/>
    <property type="match status" value="1"/>
</dbReference>
<evidence type="ECO:0000256" key="6">
    <source>
        <dbReference type="ARBA" id="ARBA00022777"/>
    </source>
</evidence>
<evidence type="ECO:0000256" key="5">
    <source>
        <dbReference type="ARBA" id="ARBA00022741"/>
    </source>
</evidence>
<dbReference type="EC" id="2.7.11.22" evidence="2"/>
<dbReference type="OrthoDB" id="1732493at2759"/>
<accession>A0A8J4CL75</accession>
<evidence type="ECO:0000256" key="1">
    <source>
        <dbReference type="ARBA" id="ARBA00006485"/>
    </source>
</evidence>
<dbReference type="Pfam" id="PF00069">
    <property type="entry name" value="Pkinase"/>
    <property type="match status" value="1"/>
</dbReference>
<dbReference type="EMBL" id="BNCQ01000036">
    <property type="protein sequence ID" value="GIM10997.1"/>
    <property type="molecule type" value="Genomic_DNA"/>
</dbReference>
<dbReference type="Proteomes" id="UP000747110">
    <property type="component" value="Unassembled WGS sequence"/>
</dbReference>
<comment type="catalytic activity">
    <reaction evidence="8">
        <text>L-threonyl-[protein] + ATP = O-phospho-L-threonyl-[protein] + ADP + H(+)</text>
        <dbReference type="Rhea" id="RHEA:46608"/>
        <dbReference type="Rhea" id="RHEA-COMP:11060"/>
        <dbReference type="Rhea" id="RHEA-COMP:11605"/>
        <dbReference type="ChEBI" id="CHEBI:15378"/>
        <dbReference type="ChEBI" id="CHEBI:30013"/>
        <dbReference type="ChEBI" id="CHEBI:30616"/>
        <dbReference type="ChEBI" id="CHEBI:61977"/>
        <dbReference type="ChEBI" id="CHEBI:456216"/>
        <dbReference type="EC" id="2.7.11.22"/>
    </reaction>
</comment>
<reference evidence="14" key="1">
    <citation type="journal article" date="2021" name="Proc. Natl. Acad. Sci. U.S.A.">
        <title>Three genomes in the algal genus Volvox reveal the fate of a haploid sex-determining region after a transition to homothallism.</title>
        <authorList>
            <person name="Yamamoto K."/>
            <person name="Hamaji T."/>
            <person name="Kawai-Toyooka H."/>
            <person name="Matsuzaki R."/>
            <person name="Takahashi F."/>
            <person name="Nishimura Y."/>
            <person name="Kawachi M."/>
            <person name="Noguchi H."/>
            <person name="Minakuchi Y."/>
            <person name="Umen J.G."/>
            <person name="Toyoda A."/>
            <person name="Nozaki H."/>
        </authorList>
    </citation>
    <scope>NUCLEOTIDE SEQUENCE</scope>
    <source>
        <strain evidence="15">NIES-3785</strain>
        <strain evidence="14">NIES-3786</strain>
    </source>
</reference>
<dbReference type="GO" id="GO:0005524">
    <property type="term" value="F:ATP binding"/>
    <property type="evidence" value="ECO:0007669"/>
    <property type="project" value="UniProtKB-UniRule"/>
</dbReference>
<gene>
    <name evidence="14" type="ORF">Vretifemale_13254</name>
    <name evidence="15" type="ORF">Vretimale_14589</name>
</gene>
<comment type="similarity">
    <text evidence="1">Belongs to the protein kinase superfamily. CMGC Ser/Thr protein kinase family. CDC2/CDKX subfamily.</text>
</comment>
<protein>
    <recommendedName>
        <fullName evidence="2">cyclin-dependent kinase</fullName>
        <ecNumber evidence="2">2.7.11.22</ecNumber>
    </recommendedName>
</protein>
<feature type="region of interest" description="Disordered" evidence="12">
    <location>
        <begin position="342"/>
        <end position="366"/>
    </location>
</feature>
<evidence type="ECO:0000256" key="2">
    <source>
        <dbReference type="ARBA" id="ARBA00012425"/>
    </source>
</evidence>
<dbReference type="AlphaFoldDB" id="A0A8J4CL75"/>
<evidence type="ECO:0000256" key="9">
    <source>
        <dbReference type="ARBA" id="ARBA00048367"/>
    </source>
</evidence>
<keyword evidence="5 10" id="KW-0547">Nucleotide-binding</keyword>
<evidence type="ECO:0000259" key="13">
    <source>
        <dbReference type="PROSITE" id="PS50011"/>
    </source>
</evidence>
<evidence type="ECO:0000256" key="3">
    <source>
        <dbReference type="ARBA" id="ARBA00022527"/>
    </source>
</evidence>
<dbReference type="PROSITE" id="PS00107">
    <property type="entry name" value="PROTEIN_KINASE_ATP"/>
    <property type="match status" value="1"/>
</dbReference>
<dbReference type="InterPro" id="IPR000719">
    <property type="entry name" value="Prot_kinase_dom"/>
</dbReference>
<keyword evidence="16" id="KW-1185">Reference proteome</keyword>
<dbReference type="Proteomes" id="UP000722791">
    <property type="component" value="Unassembled WGS sequence"/>
</dbReference>
<feature type="domain" description="Protein kinase" evidence="13">
    <location>
        <begin position="12"/>
        <end position="294"/>
    </location>
</feature>
<proteinExistence type="inferred from homology"/>
<evidence type="ECO:0000256" key="10">
    <source>
        <dbReference type="PROSITE-ProRule" id="PRU10141"/>
    </source>
</evidence>
<keyword evidence="6" id="KW-0418">Kinase</keyword>
<evidence type="ECO:0000256" key="4">
    <source>
        <dbReference type="ARBA" id="ARBA00022679"/>
    </source>
</evidence>
<dbReference type="PANTHER" id="PTHR24056">
    <property type="entry name" value="CELL DIVISION PROTEIN KINASE"/>
    <property type="match status" value="1"/>
</dbReference>
<dbReference type="GO" id="GO:0004693">
    <property type="term" value="F:cyclin-dependent protein serine/threonine kinase activity"/>
    <property type="evidence" value="ECO:0007669"/>
    <property type="project" value="UniProtKB-EC"/>
</dbReference>
<evidence type="ECO:0000313" key="14">
    <source>
        <dbReference type="EMBL" id="GIL84594.1"/>
    </source>
</evidence>
<evidence type="ECO:0000256" key="11">
    <source>
        <dbReference type="RuleBase" id="RU000304"/>
    </source>
</evidence>
<feature type="binding site" evidence="10">
    <location>
        <position position="41"/>
    </location>
    <ligand>
        <name>ATP</name>
        <dbReference type="ChEBI" id="CHEBI:30616"/>
    </ligand>
</feature>
<dbReference type="InterPro" id="IPR008271">
    <property type="entry name" value="Ser/Thr_kinase_AS"/>
</dbReference>
<evidence type="ECO:0000256" key="7">
    <source>
        <dbReference type="ARBA" id="ARBA00022840"/>
    </source>
</evidence>
<comment type="caution">
    <text evidence="14">The sequence shown here is derived from an EMBL/GenBank/DDBJ whole genome shotgun (WGS) entry which is preliminary data.</text>
</comment>
<dbReference type="SMART" id="SM00220">
    <property type="entry name" value="S_TKc"/>
    <property type="match status" value="1"/>
</dbReference>
<sequence length="386" mass="41597">MPSTLQGTFYTYRPIRRLGQGAFGEVSLASVLETGDVVALKRIHIRNTTGIPDVVVREIKALQSVSHPNVVALLDVFPKGQAIYLVQEYCTTDLAALLRRLPAPPPESIAKGLMLQLCRGLEALHAEGLMHRDVKPSNTLLSASAGAAKLADCGLARPLDGGERPAYTHAVATRWYRAPELLYGARAYGPAVDIWALGLVFAELLGLAPLIPGDNDIDQLGRVISTLGSMEPVWPGVRELPDWGKIAFPPAEPVPLGQLLPGASVPALEFLARFLRYDPAQRITAAEAVRSGYLNRQSPLPADEAEISQWLLKTLEDVDASGAALKAAAAAVAAAAKGLAPQPVQAQQQQPADRQQQQQQHQQRADLMRQALQPQLAVCWQFLPLA</sequence>
<evidence type="ECO:0000313" key="15">
    <source>
        <dbReference type="EMBL" id="GIM10997.1"/>
    </source>
</evidence>
<evidence type="ECO:0000256" key="8">
    <source>
        <dbReference type="ARBA" id="ARBA00047811"/>
    </source>
</evidence>
<keyword evidence="7 10" id="KW-0067">ATP-binding</keyword>